<proteinExistence type="predicted"/>
<evidence type="ECO:0000313" key="1">
    <source>
        <dbReference type="EMBL" id="KAA1100883.1"/>
    </source>
</evidence>
<dbReference type="PANTHER" id="PTHR47501">
    <property type="entry name" value="TRANSPOSASE-RELATED"/>
    <property type="match status" value="1"/>
</dbReference>
<dbReference type="InterPro" id="IPR012337">
    <property type="entry name" value="RNaseH-like_sf"/>
</dbReference>
<comment type="caution">
    <text evidence="1">The sequence shown here is derived from an EMBL/GenBank/DDBJ whole genome shotgun (WGS) entry which is preliminary data.</text>
</comment>
<protein>
    <submittedName>
        <fullName evidence="1">Uncharacterized protein</fullName>
    </submittedName>
</protein>
<accession>A0A5B0PIV3</accession>
<dbReference type="AlphaFoldDB" id="A0A5B0PIV3"/>
<reference evidence="1 2" key="1">
    <citation type="submission" date="2019-05" db="EMBL/GenBank/DDBJ databases">
        <title>Emergence of the Ug99 lineage of the wheat stem rust pathogen through somatic hybridization.</title>
        <authorList>
            <person name="Li F."/>
            <person name="Upadhyaya N.M."/>
            <person name="Sperschneider J."/>
            <person name="Matny O."/>
            <person name="Nguyen-Phuc H."/>
            <person name="Mago R."/>
            <person name="Raley C."/>
            <person name="Miller M.E."/>
            <person name="Silverstein K.A.T."/>
            <person name="Henningsen E."/>
            <person name="Hirsch C.D."/>
            <person name="Visser B."/>
            <person name="Pretorius Z.A."/>
            <person name="Steffenson B.J."/>
            <person name="Schwessinger B."/>
            <person name="Dodds P.N."/>
            <person name="Figueroa M."/>
        </authorList>
    </citation>
    <scope>NUCLEOTIDE SEQUENCE [LARGE SCALE GENOMIC DNA]</scope>
    <source>
        <strain evidence="1 2">Ug99</strain>
    </source>
</reference>
<name>A0A5B0PIV3_PUCGR</name>
<sequence length="242" mass="27176">MAVEVNRLLKKNANHNQAISIAKNHIRCFCHKLALILNAGLKAISVPRRDQIPTGPVLGFVPGLCAISEESSDSGQVDPLANPFDTDGFVDNSDSDCSDDEGPELRDANVIEKVDYVIQRITSSSAKRAEFNTWAKKLDYSGPTLIAGYGIRWNIKFESREQGYIARNVINKLIENERDRQEHEGGKNHFNEYEITRSDWDIVKKLNDIISEFYYITKKMEGDINAATDTVSARICHVSLCI</sequence>
<dbReference type="Proteomes" id="UP000325313">
    <property type="component" value="Unassembled WGS sequence"/>
</dbReference>
<dbReference type="EMBL" id="VDEP01000339">
    <property type="protein sequence ID" value="KAA1100883.1"/>
    <property type="molecule type" value="Genomic_DNA"/>
</dbReference>
<gene>
    <name evidence="1" type="ORF">PGTUg99_031942</name>
</gene>
<dbReference type="PANTHER" id="PTHR47501:SF5">
    <property type="entry name" value="HAT C-TERMINAL DIMERISATION DOMAIN-CONTAINING PROTEIN"/>
    <property type="match status" value="1"/>
</dbReference>
<organism evidence="1 2">
    <name type="scientific">Puccinia graminis f. sp. tritici</name>
    <dbReference type="NCBI Taxonomy" id="56615"/>
    <lineage>
        <taxon>Eukaryota</taxon>
        <taxon>Fungi</taxon>
        <taxon>Dikarya</taxon>
        <taxon>Basidiomycota</taxon>
        <taxon>Pucciniomycotina</taxon>
        <taxon>Pucciniomycetes</taxon>
        <taxon>Pucciniales</taxon>
        <taxon>Pucciniaceae</taxon>
        <taxon>Puccinia</taxon>
    </lineage>
</organism>
<evidence type="ECO:0000313" key="2">
    <source>
        <dbReference type="Proteomes" id="UP000325313"/>
    </source>
</evidence>
<dbReference type="SUPFAM" id="SSF53098">
    <property type="entry name" value="Ribonuclease H-like"/>
    <property type="match status" value="1"/>
</dbReference>